<keyword evidence="16" id="KW-1185">Reference proteome</keyword>
<feature type="transmembrane region" description="Helical" evidence="13">
    <location>
        <begin position="80"/>
        <end position="102"/>
    </location>
</feature>
<keyword evidence="7 13" id="KW-1133">Transmembrane helix</keyword>
<dbReference type="EMBL" id="JAMRXG010000001">
    <property type="protein sequence ID" value="MCM6772606.1"/>
    <property type="molecule type" value="Genomic_DNA"/>
</dbReference>
<keyword evidence="3" id="KW-1003">Cell membrane</keyword>
<dbReference type="PANTHER" id="PTHR38674">
    <property type="entry name" value="ALKANE 1-MONOOXYGENASE 1"/>
    <property type="match status" value="1"/>
</dbReference>
<dbReference type="CDD" id="cd03512">
    <property type="entry name" value="Alkane-hydroxylase"/>
    <property type="match status" value="1"/>
</dbReference>
<dbReference type="GO" id="GO:0046872">
    <property type="term" value="F:metal ion binding"/>
    <property type="evidence" value="ECO:0007669"/>
    <property type="project" value="UniProtKB-KW"/>
</dbReference>
<dbReference type="RefSeq" id="WP_251909452.1">
    <property type="nucleotide sequence ID" value="NZ_JAMRXG010000001.1"/>
</dbReference>
<feature type="transmembrane region" description="Helical" evidence="13">
    <location>
        <begin position="41"/>
        <end position="60"/>
    </location>
</feature>
<evidence type="ECO:0000313" key="15">
    <source>
        <dbReference type="EMBL" id="MCM6772606.1"/>
    </source>
</evidence>
<evidence type="ECO:0000256" key="7">
    <source>
        <dbReference type="ARBA" id="ARBA00022989"/>
    </source>
</evidence>
<dbReference type="InterPro" id="IPR033885">
    <property type="entry name" value="AlkB/XylM"/>
</dbReference>
<proteinExistence type="inferred from homology"/>
<feature type="transmembrane region" description="Helical" evidence="13">
    <location>
        <begin position="222"/>
        <end position="242"/>
    </location>
</feature>
<feature type="domain" description="Fatty acid desaturase" evidence="14">
    <location>
        <begin position="116"/>
        <end position="322"/>
    </location>
</feature>
<sequence length="411" mass="46345">MLGKPSGSPDPKRHLWVLGFIAPAIALLPSQLVLRTGSPVFWWSGLIIVFVVIPVLDWVVGEDGSNLREEDYSLLASDRYYRWCSYLFLPVQLIGLVVACAMWSGHELSVVDKLGLAATVGFLCFISINAAHELGHRVESLERWLSKIALAQSGYGHFTVEHNRGHHVWVATPGDHSSAYYGESLWEFLPRYLVSAFRSAIELERVRLRRKGQGWWSIHNQILQAWSMTAVLFGGLLAVFGWGILPYLLLQAVLGMALLKTIGYIEHYGLLRERKANGTWARFSPRDSWDCDWLVTNIFIFNVQRHSDHHMNPGRRYQTLRSSENAPHLPAGYITMILCAAIPPLWRRVMDPRVLAHYEGDITKANLHPRKRAKILAAHGHSEPNHAELSNPVDHQISSDLHSDGVGPIGR</sequence>
<evidence type="ECO:0000256" key="2">
    <source>
        <dbReference type="ARBA" id="ARBA00010823"/>
    </source>
</evidence>
<dbReference type="Proteomes" id="UP001139157">
    <property type="component" value="Unassembled WGS sequence"/>
</dbReference>
<feature type="transmembrane region" description="Helical" evidence="13">
    <location>
        <begin position="15"/>
        <end position="34"/>
    </location>
</feature>
<accession>A0A9X2E6M0</accession>
<evidence type="ECO:0000256" key="9">
    <source>
        <dbReference type="ARBA" id="ARBA00023004"/>
    </source>
</evidence>
<feature type="region of interest" description="Disordered" evidence="12">
    <location>
        <begin position="383"/>
        <end position="411"/>
    </location>
</feature>
<keyword evidence="4" id="KW-0997">Cell inner membrane</keyword>
<keyword evidence="6" id="KW-0479">Metal-binding</keyword>
<gene>
    <name evidence="15" type="ORF">NDR86_03845</name>
</gene>
<keyword evidence="5 13" id="KW-0812">Transmembrane</keyword>
<evidence type="ECO:0000256" key="1">
    <source>
        <dbReference type="ARBA" id="ARBA00004429"/>
    </source>
</evidence>
<keyword evidence="8" id="KW-0560">Oxidoreductase</keyword>
<evidence type="ECO:0000256" key="8">
    <source>
        <dbReference type="ARBA" id="ARBA00023002"/>
    </source>
</evidence>
<organism evidence="15 16">
    <name type="scientific">Nocardia pulmonis</name>
    <dbReference type="NCBI Taxonomy" id="2951408"/>
    <lineage>
        <taxon>Bacteria</taxon>
        <taxon>Bacillati</taxon>
        <taxon>Actinomycetota</taxon>
        <taxon>Actinomycetes</taxon>
        <taxon>Mycobacteriales</taxon>
        <taxon>Nocardiaceae</taxon>
        <taxon>Nocardia</taxon>
    </lineage>
</organism>
<keyword evidence="11 13" id="KW-0472">Membrane</keyword>
<comment type="similarity">
    <text evidence="2">Belongs to the fatty acid desaturase type 1 family. AlkB subfamily.</text>
</comment>
<dbReference type="AlphaFoldDB" id="A0A9X2E6M0"/>
<keyword evidence="9" id="KW-0408">Iron</keyword>
<comment type="subcellular location">
    <subcellularLocation>
        <location evidence="1">Cell inner membrane</location>
        <topology evidence="1">Multi-pass membrane protein</topology>
    </subcellularLocation>
</comment>
<evidence type="ECO:0000313" key="16">
    <source>
        <dbReference type="Proteomes" id="UP001139157"/>
    </source>
</evidence>
<protein>
    <submittedName>
        <fullName evidence="15">Alkane 1-monooxygenase</fullName>
    </submittedName>
</protein>
<comment type="caution">
    <text evidence="15">The sequence shown here is derived from an EMBL/GenBank/DDBJ whole genome shotgun (WGS) entry which is preliminary data.</text>
</comment>
<evidence type="ECO:0000256" key="3">
    <source>
        <dbReference type="ARBA" id="ARBA00022475"/>
    </source>
</evidence>
<dbReference type="GO" id="GO:0005886">
    <property type="term" value="C:plasma membrane"/>
    <property type="evidence" value="ECO:0007669"/>
    <property type="project" value="UniProtKB-SubCell"/>
</dbReference>
<dbReference type="PANTHER" id="PTHR38674:SF1">
    <property type="entry name" value="ALKANE 1-MONOOXYGENASE 1"/>
    <property type="match status" value="1"/>
</dbReference>
<dbReference type="GO" id="GO:0004497">
    <property type="term" value="F:monooxygenase activity"/>
    <property type="evidence" value="ECO:0007669"/>
    <property type="project" value="UniProtKB-KW"/>
</dbReference>
<dbReference type="InterPro" id="IPR005804">
    <property type="entry name" value="FA_desaturase_dom"/>
</dbReference>
<evidence type="ECO:0000256" key="11">
    <source>
        <dbReference type="ARBA" id="ARBA00023136"/>
    </source>
</evidence>
<name>A0A9X2E6M0_9NOCA</name>
<reference evidence="15" key="1">
    <citation type="submission" date="2022-06" db="EMBL/GenBank/DDBJ databases">
        <title>Novel species in genus nocardia.</title>
        <authorList>
            <person name="Li F."/>
        </authorList>
    </citation>
    <scope>NUCLEOTIDE SEQUENCE</scope>
    <source>
        <strain evidence="15">CDC141</strain>
    </source>
</reference>
<dbReference type="GO" id="GO:0006629">
    <property type="term" value="P:lipid metabolic process"/>
    <property type="evidence" value="ECO:0007669"/>
    <property type="project" value="InterPro"/>
</dbReference>
<evidence type="ECO:0000259" key="14">
    <source>
        <dbReference type="Pfam" id="PF00487"/>
    </source>
</evidence>
<dbReference type="Pfam" id="PF00487">
    <property type="entry name" value="FA_desaturase"/>
    <property type="match status" value="1"/>
</dbReference>
<evidence type="ECO:0000256" key="6">
    <source>
        <dbReference type="ARBA" id="ARBA00022723"/>
    </source>
</evidence>
<evidence type="ECO:0000256" key="5">
    <source>
        <dbReference type="ARBA" id="ARBA00022692"/>
    </source>
</evidence>
<evidence type="ECO:0000256" key="12">
    <source>
        <dbReference type="SAM" id="MobiDB-lite"/>
    </source>
</evidence>
<keyword evidence="10" id="KW-0503">Monooxygenase</keyword>
<evidence type="ECO:0000256" key="10">
    <source>
        <dbReference type="ARBA" id="ARBA00023033"/>
    </source>
</evidence>
<evidence type="ECO:0000256" key="4">
    <source>
        <dbReference type="ARBA" id="ARBA00022519"/>
    </source>
</evidence>
<evidence type="ECO:0000256" key="13">
    <source>
        <dbReference type="SAM" id="Phobius"/>
    </source>
</evidence>